<sequence length="114" mass="13676">MEEQLRILNELSRILHFSTEIAYNSAHLVYKFNPDEQWYSFSAWYEKNHQNYSPNNFDKISNEAQELCKELHNEMQAHTGGDWRKFVLTLNEKGEAKTQFIYDIQSCMDEFKDD</sequence>
<dbReference type="RefSeq" id="WP_087621432.1">
    <property type="nucleotide sequence ID" value="NZ_NEXX01000006.1"/>
</dbReference>
<comment type="caution">
    <text evidence="1">The sequence shown here is derived from an EMBL/GenBank/DDBJ whole genome shotgun (WGS) entry which is preliminary data.</text>
</comment>
<dbReference type="OrthoDB" id="8453362at2"/>
<organism evidence="1 2">
    <name type="scientific">Acinetobacter populi</name>
    <dbReference type="NCBI Taxonomy" id="1582270"/>
    <lineage>
        <taxon>Bacteria</taxon>
        <taxon>Pseudomonadati</taxon>
        <taxon>Pseudomonadota</taxon>
        <taxon>Gammaproteobacteria</taxon>
        <taxon>Moraxellales</taxon>
        <taxon>Moraxellaceae</taxon>
        <taxon>Acinetobacter</taxon>
    </lineage>
</organism>
<keyword evidence="2" id="KW-1185">Reference proteome</keyword>
<dbReference type="AlphaFoldDB" id="A0A1Z9YUK1"/>
<accession>A0A1Z9YUK1</accession>
<evidence type="ECO:0008006" key="3">
    <source>
        <dbReference type="Google" id="ProtNLM"/>
    </source>
</evidence>
<gene>
    <name evidence="1" type="ORF">CAP51_14240</name>
</gene>
<proteinExistence type="predicted"/>
<dbReference type="Proteomes" id="UP000196536">
    <property type="component" value="Unassembled WGS sequence"/>
</dbReference>
<dbReference type="EMBL" id="NEXX01000006">
    <property type="protein sequence ID" value="OUY05877.1"/>
    <property type="molecule type" value="Genomic_DNA"/>
</dbReference>
<evidence type="ECO:0000313" key="2">
    <source>
        <dbReference type="Proteomes" id="UP000196536"/>
    </source>
</evidence>
<dbReference type="InterPro" id="IPR036170">
    <property type="entry name" value="YezG-like_sf"/>
</dbReference>
<evidence type="ECO:0000313" key="1">
    <source>
        <dbReference type="EMBL" id="OUY05877.1"/>
    </source>
</evidence>
<reference evidence="1 2" key="1">
    <citation type="submission" date="2017-05" db="EMBL/GenBank/DDBJ databases">
        <title>Acinetobacter populi ANC 5415 (= PBJ7), whole genome shotgun sequencing project.</title>
        <authorList>
            <person name="Nemec A."/>
            <person name="Radolfova-Krizova L."/>
        </authorList>
    </citation>
    <scope>NUCLEOTIDE SEQUENCE [LARGE SCALE GENOMIC DNA]</scope>
    <source>
        <strain evidence="1 2">PBJ7</strain>
    </source>
</reference>
<protein>
    <recommendedName>
        <fullName evidence="3">DUF600 domain-containing protein</fullName>
    </recommendedName>
</protein>
<name>A0A1Z9YUK1_9GAMM</name>
<dbReference type="SUPFAM" id="SSF160424">
    <property type="entry name" value="BH3703-like"/>
    <property type="match status" value="1"/>
</dbReference>
<dbReference type="Gene3D" id="3.30.500.20">
    <property type="entry name" value="BH3703-like domains"/>
    <property type="match status" value="1"/>
</dbReference>